<gene>
    <name evidence="1" type="ORF">CP557_06620</name>
</gene>
<protein>
    <submittedName>
        <fullName evidence="1">Phosphohydrolase</fullName>
    </submittedName>
</protein>
<dbReference type="OrthoDB" id="268600at2157"/>
<dbReference type="EMBL" id="NXNI01000001">
    <property type="protein sequence ID" value="PCR90244.1"/>
    <property type="molecule type" value="Genomic_DNA"/>
</dbReference>
<dbReference type="Gene3D" id="1.10.3210.10">
    <property type="entry name" value="Hypothetical protein af1432"/>
    <property type="match status" value="1"/>
</dbReference>
<keyword evidence="2" id="KW-1185">Reference proteome</keyword>
<dbReference type="SUPFAM" id="SSF109604">
    <property type="entry name" value="HD-domain/PDEase-like"/>
    <property type="match status" value="1"/>
</dbReference>
<comment type="caution">
    <text evidence="1">The sequence shown here is derived from an EMBL/GenBank/DDBJ whole genome shotgun (WGS) entry which is preliminary data.</text>
</comment>
<dbReference type="AlphaFoldDB" id="A0A2A5QTV5"/>
<evidence type="ECO:0000313" key="2">
    <source>
        <dbReference type="Proteomes" id="UP000219689"/>
    </source>
</evidence>
<keyword evidence="1" id="KW-0378">Hydrolase</keyword>
<dbReference type="RefSeq" id="WP_097379189.1">
    <property type="nucleotide sequence ID" value="NZ_NXNI01000001.1"/>
</dbReference>
<sequence length="187" mass="21174">MSDPWDRVGVVETYTGGRFDLFDPDPDDIRLQDIATALAHTCRFGGHCQWFYSVAHHSIHVSRELPSEDPRLQLLGLLHDAGEAYIGDIPRPLKAEYEQFDRVEERILEAVWTAVALEPPSDGEWERVMAADDRLLAYEADTILEDGSWAESVADLGYDLQSDSIDAIRERFLSRGETLLDRLSEPT</sequence>
<dbReference type="GO" id="GO:0016787">
    <property type="term" value="F:hydrolase activity"/>
    <property type="evidence" value="ECO:0007669"/>
    <property type="project" value="UniProtKB-KW"/>
</dbReference>
<accession>A0A2A5QTV5</accession>
<proteinExistence type="predicted"/>
<evidence type="ECO:0000313" key="1">
    <source>
        <dbReference type="EMBL" id="PCR90244.1"/>
    </source>
</evidence>
<name>A0A2A5QTV5_9EURY</name>
<reference evidence="1 2" key="1">
    <citation type="submission" date="2017-09" db="EMBL/GenBank/DDBJ databases">
        <title>Genome sequences of Natrinema ejinorence JCM 13890T.</title>
        <authorList>
            <person name="Roh S.W."/>
            <person name="Kim Y.B."/>
            <person name="Kim J.Y."/>
        </authorList>
    </citation>
    <scope>NUCLEOTIDE SEQUENCE [LARGE SCALE GENOMIC DNA]</scope>
    <source>
        <strain evidence="1 2">JCM 13890</strain>
    </source>
</reference>
<dbReference type="Proteomes" id="UP000219689">
    <property type="component" value="Unassembled WGS sequence"/>
</dbReference>
<organism evidence="1 2">
    <name type="scientific">Natrinema ejinorense</name>
    <dbReference type="NCBI Taxonomy" id="373386"/>
    <lineage>
        <taxon>Archaea</taxon>
        <taxon>Methanobacteriati</taxon>
        <taxon>Methanobacteriota</taxon>
        <taxon>Stenosarchaea group</taxon>
        <taxon>Halobacteria</taxon>
        <taxon>Halobacteriales</taxon>
        <taxon>Natrialbaceae</taxon>
        <taxon>Natrinema</taxon>
    </lineage>
</organism>